<evidence type="ECO:0000313" key="3">
    <source>
        <dbReference type="Proteomes" id="UP001058003"/>
    </source>
</evidence>
<dbReference type="SUPFAM" id="SSF49384">
    <property type="entry name" value="Carbohydrate-binding domain"/>
    <property type="match status" value="1"/>
</dbReference>
<dbReference type="Proteomes" id="UP001058003">
    <property type="component" value="Chromosome"/>
</dbReference>
<gene>
    <name evidence="2" type="ORF">Daura_37315</name>
</gene>
<accession>A0A9Q9IDY8</accession>
<evidence type="ECO:0000313" key="2">
    <source>
        <dbReference type="EMBL" id="UWZ52282.1"/>
    </source>
</evidence>
<dbReference type="SMART" id="SM00637">
    <property type="entry name" value="CBD_II"/>
    <property type="match status" value="1"/>
</dbReference>
<dbReference type="PROSITE" id="PS51173">
    <property type="entry name" value="CBM2"/>
    <property type="match status" value="1"/>
</dbReference>
<dbReference type="RefSeq" id="WP_156089264.1">
    <property type="nucleotide sequence ID" value="NZ_CP073767.1"/>
</dbReference>
<evidence type="ECO:0000259" key="1">
    <source>
        <dbReference type="PROSITE" id="PS51173"/>
    </source>
</evidence>
<proteinExistence type="predicted"/>
<dbReference type="AlphaFoldDB" id="A0A9Q9IDY8"/>
<reference evidence="2" key="1">
    <citation type="submission" date="2021-04" db="EMBL/GenBank/DDBJ databases">
        <title>Dactylosporangium aurantiacum NRRL B-8018 full assembly.</title>
        <authorList>
            <person name="Hartkoorn R.C."/>
            <person name="Beaudoing E."/>
            <person name="Hot D."/>
        </authorList>
    </citation>
    <scope>NUCLEOTIDE SEQUENCE</scope>
    <source>
        <strain evidence="2">NRRL B-8018</strain>
    </source>
</reference>
<sequence>MAIALAGGSIPAQAGSSGAGRAAVAEASQQAADGRPAFTIRPGLQSPPLPLPGWSGQLHPDYGFEIHAGVTGARARHSINPGYSTGDFIYSPTLYPGSHSCIELYDNYHDGLELWVWDQCDVTGGLHKLTDIDSTFRSKYAPNSAYDFQIVKTNAATNEWMASVYNVTTSTWDVLYTTHGNRGGDTFGWAIFEAYTGYNPVTTVGDYCTKSRGHVWKASGIKVQISGSWVDLGPSNSHWRGLNTPDDAYGCPSVTAVRDAANGYTVTNPTLSCEVTYSASGWSGGFTANITLKNTGPAPVNKWTLNWDFAGNQTITSTWNGITTQTGQHVAINNESYNAIINPGATVNFGFQAGYTGTNTNPTNFTLTNGSPCT</sequence>
<dbReference type="Gene3D" id="2.60.40.290">
    <property type="match status" value="1"/>
</dbReference>
<dbReference type="OrthoDB" id="3402620at2"/>
<dbReference type="GO" id="GO:0005975">
    <property type="term" value="P:carbohydrate metabolic process"/>
    <property type="evidence" value="ECO:0007669"/>
    <property type="project" value="InterPro"/>
</dbReference>
<dbReference type="GO" id="GO:0030247">
    <property type="term" value="F:polysaccharide binding"/>
    <property type="evidence" value="ECO:0007669"/>
    <property type="project" value="UniProtKB-UniRule"/>
</dbReference>
<dbReference type="GO" id="GO:0004553">
    <property type="term" value="F:hydrolase activity, hydrolyzing O-glycosyl compounds"/>
    <property type="evidence" value="ECO:0007669"/>
    <property type="project" value="InterPro"/>
</dbReference>
<dbReference type="KEGG" id="daur:Daura_37315"/>
<name>A0A9Q9IDY8_9ACTN</name>
<organism evidence="2 3">
    <name type="scientific">Dactylosporangium aurantiacum</name>
    <dbReference type="NCBI Taxonomy" id="35754"/>
    <lineage>
        <taxon>Bacteria</taxon>
        <taxon>Bacillati</taxon>
        <taxon>Actinomycetota</taxon>
        <taxon>Actinomycetes</taxon>
        <taxon>Micromonosporales</taxon>
        <taxon>Micromonosporaceae</taxon>
        <taxon>Dactylosporangium</taxon>
    </lineage>
</organism>
<dbReference type="InterPro" id="IPR008965">
    <property type="entry name" value="CBM2/CBM3_carb-bd_dom_sf"/>
</dbReference>
<protein>
    <submittedName>
        <fullName evidence="2">Cellulose-binding domain-containing protein</fullName>
    </submittedName>
</protein>
<feature type="domain" description="CBM2" evidence="1">
    <location>
        <begin position="266"/>
        <end position="374"/>
    </location>
</feature>
<dbReference type="EMBL" id="CP073767">
    <property type="protein sequence ID" value="UWZ52282.1"/>
    <property type="molecule type" value="Genomic_DNA"/>
</dbReference>
<dbReference type="InterPro" id="IPR001919">
    <property type="entry name" value="CBD2"/>
</dbReference>
<dbReference type="InterPro" id="IPR012291">
    <property type="entry name" value="CBM2_carb-bd_dom_sf"/>
</dbReference>
<keyword evidence="3" id="KW-1185">Reference proteome</keyword>
<dbReference type="Pfam" id="PF00553">
    <property type="entry name" value="CBM_2"/>
    <property type="match status" value="1"/>
</dbReference>